<dbReference type="InterPro" id="IPR036097">
    <property type="entry name" value="HisK_dim/P_sf"/>
</dbReference>
<dbReference type="OrthoDB" id="9813151at2"/>
<evidence type="ECO:0000313" key="16">
    <source>
        <dbReference type="Proteomes" id="UP000053750"/>
    </source>
</evidence>
<dbReference type="PRINTS" id="PR00344">
    <property type="entry name" value="BCTRLSENSOR"/>
</dbReference>
<name>A0A9W5S1P6_9BACL</name>
<accession>A0A9W5S1P6</accession>
<dbReference type="FunFam" id="3.30.565.10:FF:000006">
    <property type="entry name" value="Sensor histidine kinase WalK"/>
    <property type="match status" value="1"/>
</dbReference>
<dbReference type="Gene3D" id="6.10.340.10">
    <property type="match status" value="1"/>
</dbReference>
<evidence type="ECO:0000259" key="13">
    <source>
        <dbReference type="PROSITE" id="PS50109"/>
    </source>
</evidence>
<dbReference type="InterPro" id="IPR005467">
    <property type="entry name" value="His_kinase_dom"/>
</dbReference>
<dbReference type="CDD" id="cd06225">
    <property type="entry name" value="HAMP"/>
    <property type="match status" value="1"/>
</dbReference>
<dbReference type="GO" id="GO:0000155">
    <property type="term" value="F:phosphorelay sensor kinase activity"/>
    <property type="evidence" value="ECO:0007669"/>
    <property type="project" value="InterPro"/>
</dbReference>
<dbReference type="Proteomes" id="UP000053750">
    <property type="component" value="Unassembled WGS sequence"/>
</dbReference>
<evidence type="ECO:0000256" key="10">
    <source>
        <dbReference type="ARBA" id="ARBA00023012"/>
    </source>
</evidence>
<keyword evidence="12" id="KW-0812">Transmembrane</keyword>
<keyword evidence="5" id="KW-0597">Phosphoprotein</keyword>
<dbReference type="SMART" id="SM00388">
    <property type="entry name" value="HisKA"/>
    <property type="match status" value="1"/>
</dbReference>
<feature type="domain" description="HAMP" evidence="14">
    <location>
        <begin position="187"/>
        <end position="239"/>
    </location>
</feature>
<dbReference type="InterPro" id="IPR004358">
    <property type="entry name" value="Sig_transdc_His_kin-like_C"/>
</dbReference>
<dbReference type="InterPro" id="IPR036890">
    <property type="entry name" value="HATPase_C_sf"/>
</dbReference>
<dbReference type="SUPFAM" id="SSF158472">
    <property type="entry name" value="HAMP domain-like"/>
    <property type="match status" value="1"/>
</dbReference>
<dbReference type="PANTHER" id="PTHR43711:SF1">
    <property type="entry name" value="HISTIDINE KINASE 1"/>
    <property type="match status" value="1"/>
</dbReference>
<evidence type="ECO:0000256" key="4">
    <source>
        <dbReference type="ARBA" id="ARBA00022475"/>
    </source>
</evidence>
<organism evidence="15 16">
    <name type="scientific">Paenibacillus darwinianus</name>
    <dbReference type="NCBI Taxonomy" id="1380763"/>
    <lineage>
        <taxon>Bacteria</taxon>
        <taxon>Bacillati</taxon>
        <taxon>Bacillota</taxon>
        <taxon>Bacilli</taxon>
        <taxon>Bacillales</taxon>
        <taxon>Paenibacillaceae</taxon>
        <taxon>Paenibacillus</taxon>
    </lineage>
</organism>
<evidence type="ECO:0000256" key="11">
    <source>
        <dbReference type="ARBA" id="ARBA00023136"/>
    </source>
</evidence>
<comment type="catalytic activity">
    <reaction evidence="1">
        <text>ATP + protein L-histidine = ADP + protein N-phospho-L-histidine.</text>
        <dbReference type="EC" id="2.7.13.3"/>
    </reaction>
</comment>
<keyword evidence="6" id="KW-0808">Transferase</keyword>
<dbReference type="SUPFAM" id="SSF47384">
    <property type="entry name" value="Homodimeric domain of signal transducing histidine kinase"/>
    <property type="match status" value="1"/>
</dbReference>
<comment type="subcellular location">
    <subcellularLocation>
        <location evidence="2">Cell membrane</location>
        <topology evidence="2">Multi-pass membrane protein</topology>
    </subcellularLocation>
</comment>
<dbReference type="Pfam" id="PF00672">
    <property type="entry name" value="HAMP"/>
    <property type="match status" value="1"/>
</dbReference>
<dbReference type="InterPro" id="IPR003660">
    <property type="entry name" value="HAMP_dom"/>
</dbReference>
<keyword evidence="11 12" id="KW-0472">Membrane</keyword>
<keyword evidence="8 15" id="KW-0418">Kinase</keyword>
<dbReference type="GO" id="GO:0005524">
    <property type="term" value="F:ATP binding"/>
    <property type="evidence" value="ECO:0007669"/>
    <property type="project" value="UniProtKB-KW"/>
</dbReference>
<keyword evidence="10" id="KW-0902">Two-component regulatory system</keyword>
<evidence type="ECO:0000313" key="15">
    <source>
        <dbReference type="EMBL" id="EXX87932.1"/>
    </source>
</evidence>
<dbReference type="FunFam" id="1.10.287.130:FF:000001">
    <property type="entry name" value="Two-component sensor histidine kinase"/>
    <property type="match status" value="1"/>
</dbReference>
<dbReference type="EMBL" id="JFHU01000139">
    <property type="protein sequence ID" value="EXX87932.1"/>
    <property type="molecule type" value="Genomic_DNA"/>
</dbReference>
<dbReference type="InterPro" id="IPR003594">
    <property type="entry name" value="HATPase_dom"/>
</dbReference>
<proteinExistence type="predicted"/>
<keyword evidence="4" id="KW-1003">Cell membrane</keyword>
<dbReference type="Pfam" id="PF02518">
    <property type="entry name" value="HATPase_c"/>
    <property type="match status" value="1"/>
</dbReference>
<evidence type="ECO:0000256" key="7">
    <source>
        <dbReference type="ARBA" id="ARBA00022741"/>
    </source>
</evidence>
<keyword evidence="16" id="KW-1185">Reference proteome</keyword>
<evidence type="ECO:0000256" key="6">
    <source>
        <dbReference type="ARBA" id="ARBA00022679"/>
    </source>
</evidence>
<feature type="transmembrane region" description="Helical" evidence="12">
    <location>
        <begin position="168"/>
        <end position="190"/>
    </location>
</feature>
<dbReference type="PROSITE" id="PS50109">
    <property type="entry name" value="HIS_KIN"/>
    <property type="match status" value="1"/>
</dbReference>
<dbReference type="InterPro" id="IPR050736">
    <property type="entry name" value="Sensor_HK_Regulatory"/>
</dbReference>
<dbReference type="GO" id="GO:0005886">
    <property type="term" value="C:plasma membrane"/>
    <property type="evidence" value="ECO:0007669"/>
    <property type="project" value="UniProtKB-SubCell"/>
</dbReference>
<evidence type="ECO:0000256" key="8">
    <source>
        <dbReference type="ARBA" id="ARBA00022777"/>
    </source>
</evidence>
<keyword evidence="9" id="KW-0067">ATP-binding</keyword>
<evidence type="ECO:0000256" key="12">
    <source>
        <dbReference type="SAM" id="Phobius"/>
    </source>
</evidence>
<feature type="transmembrane region" description="Helical" evidence="12">
    <location>
        <begin position="13"/>
        <end position="36"/>
    </location>
</feature>
<reference evidence="15 16" key="1">
    <citation type="submission" date="2014-02" db="EMBL/GenBank/DDBJ databases">
        <title>Genome sequence of Paenibacillus darwinianus reveals adaptive mechanisms for survival in Antarctic soils.</title>
        <authorList>
            <person name="Dsouza M."/>
            <person name="Taylor M.W."/>
            <person name="Turner S.J."/>
            <person name="Aislabie J."/>
        </authorList>
    </citation>
    <scope>NUCLEOTIDE SEQUENCE [LARGE SCALE GENOMIC DNA]</scope>
    <source>
        <strain evidence="15 16">CE1</strain>
    </source>
</reference>
<evidence type="ECO:0000256" key="1">
    <source>
        <dbReference type="ARBA" id="ARBA00000085"/>
    </source>
</evidence>
<dbReference type="Pfam" id="PF00512">
    <property type="entry name" value="HisKA"/>
    <property type="match status" value="1"/>
</dbReference>
<dbReference type="Gene3D" id="1.10.287.130">
    <property type="match status" value="1"/>
</dbReference>
<evidence type="ECO:0000256" key="2">
    <source>
        <dbReference type="ARBA" id="ARBA00004651"/>
    </source>
</evidence>
<dbReference type="SMART" id="SM00387">
    <property type="entry name" value="HATPase_c"/>
    <property type="match status" value="1"/>
</dbReference>
<dbReference type="InterPro" id="IPR003661">
    <property type="entry name" value="HisK_dim/P_dom"/>
</dbReference>
<evidence type="ECO:0000256" key="9">
    <source>
        <dbReference type="ARBA" id="ARBA00022840"/>
    </source>
</evidence>
<protein>
    <recommendedName>
        <fullName evidence="3">histidine kinase</fullName>
        <ecNumber evidence="3">2.7.13.3</ecNumber>
    </recommendedName>
</protein>
<dbReference type="Gene3D" id="3.30.565.10">
    <property type="entry name" value="Histidine kinase-like ATPase, C-terminal domain"/>
    <property type="match status" value="1"/>
</dbReference>
<evidence type="ECO:0000259" key="14">
    <source>
        <dbReference type="PROSITE" id="PS50885"/>
    </source>
</evidence>
<keyword evidence="12" id="KW-1133">Transmembrane helix</keyword>
<dbReference type="CDD" id="cd00082">
    <property type="entry name" value="HisKA"/>
    <property type="match status" value="1"/>
</dbReference>
<feature type="domain" description="Histidine kinase" evidence="13">
    <location>
        <begin position="247"/>
        <end position="465"/>
    </location>
</feature>
<dbReference type="AlphaFoldDB" id="A0A9W5S1P6"/>
<evidence type="ECO:0000256" key="3">
    <source>
        <dbReference type="ARBA" id="ARBA00012438"/>
    </source>
</evidence>
<dbReference type="SUPFAM" id="SSF55874">
    <property type="entry name" value="ATPase domain of HSP90 chaperone/DNA topoisomerase II/histidine kinase"/>
    <property type="match status" value="1"/>
</dbReference>
<dbReference type="RefSeq" id="WP_036581955.1">
    <property type="nucleotide sequence ID" value="NZ_KK082142.1"/>
</dbReference>
<keyword evidence="7" id="KW-0547">Nucleotide-binding</keyword>
<dbReference type="SMART" id="SM00304">
    <property type="entry name" value="HAMP"/>
    <property type="match status" value="1"/>
</dbReference>
<gene>
    <name evidence="15" type="ORF">BG53_02780</name>
</gene>
<sequence length="465" mass="51975">MKMPKINSVSVKLGSLVMIIFLLLVIAIHSTLYMLFVRFHTNDRIQGLLQRSSNYSALLSDHFEKTTISHVLGMESLTNNLLLILDASGNRLGASDNLARLSPENLDKIITHGSLEHGSVVASDWKNEYYFITQSSILSGSQVVGKVIMLTPTEPMRNAVTALGVTNLSVAAIAVLISAALIFVTSNLVVKPLLRIIRMTQRISEGKHDWELIPSGTDEIAQLSRSINQMSENIQYYKHQRNQFLADISHELRTPLTYIKGYSEVLANDVVAKEEDKKRYLTLLYSQSIQLQRLVQDLFELANLEQGAFSFEFKRTSIEKVILNALDLMSDSIKETGIDLKYDPSPVSLYVMGDERRLQQVIINLLENARKYTPEKGAIHIATFAREDCCIIEVTDTGSGIPEKDLPHIWERLYRVDKSRSRTTGGAGLGLAISKEIINLHQGEISVTSREGAGTTFRIKLAKIT</sequence>
<comment type="caution">
    <text evidence="15">The sequence shown here is derived from an EMBL/GenBank/DDBJ whole genome shotgun (WGS) entry which is preliminary data.</text>
</comment>
<dbReference type="PANTHER" id="PTHR43711">
    <property type="entry name" value="TWO-COMPONENT HISTIDINE KINASE"/>
    <property type="match status" value="1"/>
</dbReference>
<evidence type="ECO:0000256" key="5">
    <source>
        <dbReference type="ARBA" id="ARBA00022553"/>
    </source>
</evidence>
<dbReference type="EC" id="2.7.13.3" evidence="3"/>
<dbReference type="PROSITE" id="PS50885">
    <property type="entry name" value="HAMP"/>
    <property type="match status" value="1"/>
</dbReference>